<sequence>MKLKMLTAAGLTCLMATGATAQNWAIEGAVGGRFSNEFQYGGSDTESDVGTMYSLGAYYAPDATPGFEFGVDLSGSNADIADSNDKTSTRAAMAVARYTFYQSGDFSAYGGLGLGYIETSYDVSGGANGSDSGLGGQVSIGARYKLQDDLHLFGEYRHQRAFESANFNGTSMSSDSDNILVGIRASF</sequence>
<dbReference type="RefSeq" id="WP_263953503.1">
    <property type="nucleotide sequence ID" value="NZ_JAOYFC010000002.1"/>
</dbReference>
<reference evidence="4" key="1">
    <citation type="submission" date="2022-10" db="EMBL/GenBank/DDBJ databases">
        <authorList>
            <person name="Yue Y."/>
        </authorList>
    </citation>
    <scope>NUCLEOTIDE SEQUENCE</scope>
    <source>
        <strain evidence="4">Z654</strain>
    </source>
</reference>
<evidence type="ECO:0000259" key="3">
    <source>
        <dbReference type="Pfam" id="PF13505"/>
    </source>
</evidence>
<evidence type="ECO:0000256" key="2">
    <source>
        <dbReference type="SAM" id="SignalP"/>
    </source>
</evidence>
<name>A0AAE3J0V1_9RHOB</name>
<protein>
    <submittedName>
        <fullName evidence="4">Porin family protein</fullName>
    </submittedName>
</protein>
<proteinExistence type="predicted"/>
<evidence type="ECO:0000313" key="5">
    <source>
        <dbReference type="Proteomes" id="UP001208041"/>
    </source>
</evidence>
<dbReference type="Pfam" id="PF13505">
    <property type="entry name" value="OMP_b-brl"/>
    <property type="match status" value="1"/>
</dbReference>
<comment type="caution">
    <text evidence="4">The sequence shown here is derived from an EMBL/GenBank/DDBJ whole genome shotgun (WGS) entry which is preliminary data.</text>
</comment>
<dbReference type="Gene3D" id="2.40.160.20">
    <property type="match status" value="1"/>
</dbReference>
<dbReference type="InterPro" id="IPR027385">
    <property type="entry name" value="Beta-barrel_OMP"/>
</dbReference>
<feature type="signal peptide" evidence="2">
    <location>
        <begin position="1"/>
        <end position="21"/>
    </location>
</feature>
<gene>
    <name evidence="4" type="ORF">OH136_08765</name>
</gene>
<keyword evidence="5" id="KW-1185">Reference proteome</keyword>
<feature type="chain" id="PRO_5042201226" evidence="2">
    <location>
        <begin position="22"/>
        <end position="187"/>
    </location>
</feature>
<evidence type="ECO:0000256" key="1">
    <source>
        <dbReference type="ARBA" id="ARBA00022729"/>
    </source>
</evidence>
<feature type="domain" description="Outer membrane protein beta-barrel" evidence="3">
    <location>
        <begin position="10"/>
        <end position="183"/>
    </location>
</feature>
<accession>A0AAE3J0V1</accession>
<dbReference type="AlphaFoldDB" id="A0AAE3J0V1"/>
<dbReference type="SUPFAM" id="SSF56925">
    <property type="entry name" value="OMPA-like"/>
    <property type="match status" value="1"/>
</dbReference>
<keyword evidence="1 2" id="KW-0732">Signal</keyword>
<organism evidence="4 5">
    <name type="scientific">Halocynthiibacter halioticoli</name>
    <dbReference type="NCBI Taxonomy" id="2986804"/>
    <lineage>
        <taxon>Bacteria</taxon>
        <taxon>Pseudomonadati</taxon>
        <taxon>Pseudomonadota</taxon>
        <taxon>Alphaproteobacteria</taxon>
        <taxon>Rhodobacterales</taxon>
        <taxon>Paracoccaceae</taxon>
        <taxon>Halocynthiibacter</taxon>
    </lineage>
</organism>
<evidence type="ECO:0000313" key="4">
    <source>
        <dbReference type="EMBL" id="MCV6824645.1"/>
    </source>
</evidence>
<dbReference type="Proteomes" id="UP001208041">
    <property type="component" value="Unassembled WGS sequence"/>
</dbReference>
<dbReference type="EMBL" id="JAOYFC010000002">
    <property type="protein sequence ID" value="MCV6824645.1"/>
    <property type="molecule type" value="Genomic_DNA"/>
</dbReference>
<dbReference type="InterPro" id="IPR011250">
    <property type="entry name" value="OMP/PagP_B-barrel"/>
</dbReference>